<dbReference type="RefSeq" id="WP_152998533.1">
    <property type="nucleotide sequence ID" value="NZ_CP196761.1"/>
</dbReference>
<accession>A0A9Q4FIH2</accession>
<organism evidence="1 2">
    <name type="scientific">Pseudomonas syringae</name>
    <dbReference type="NCBI Taxonomy" id="317"/>
    <lineage>
        <taxon>Bacteria</taxon>
        <taxon>Pseudomonadati</taxon>
        <taxon>Pseudomonadota</taxon>
        <taxon>Gammaproteobacteria</taxon>
        <taxon>Pseudomonadales</taxon>
        <taxon>Pseudomonadaceae</taxon>
        <taxon>Pseudomonas</taxon>
    </lineage>
</organism>
<gene>
    <name evidence="1" type="ORF">GIV53_15870</name>
</gene>
<dbReference type="Proteomes" id="UP000814010">
    <property type="component" value="Unassembled WGS sequence"/>
</dbReference>
<proteinExistence type="predicted"/>
<sequence length="118" mass="13130">MDFNHFSNELAVLEIVRSSNFIRPRKLTSGQLYMALIRLQSDVPSIESFMAMIDELVKEGLLISATVLDHDASFPYTQHIILGLTEIGEAALEESSAQADHFLPVIGEPSFNQNVIKP</sequence>
<protein>
    <submittedName>
        <fullName evidence="1">Uncharacterized protein</fullName>
    </submittedName>
</protein>
<reference evidence="1" key="1">
    <citation type="submission" date="2019-11" db="EMBL/GenBank/DDBJ databases">
        <title>Epiphytic Pseudomonas syringae from cherry orchards.</title>
        <authorList>
            <person name="Hulin M.T."/>
        </authorList>
    </citation>
    <scope>NUCLEOTIDE SEQUENCE</scope>
    <source>
        <strain evidence="1">PA-2-5E</strain>
    </source>
</reference>
<name>A0A9Q4FIH2_PSESX</name>
<evidence type="ECO:0000313" key="2">
    <source>
        <dbReference type="Proteomes" id="UP000814010"/>
    </source>
</evidence>
<comment type="caution">
    <text evidence="1">The sequence shown here is derived from an EMBL/GenBank/DDBJ whole genome shotgun (WGS) entry which is preliminary data.</text>
</comment>
<evidence type="ECO:0000313" key="1">
    <source>
        <dbReference type="EMBL" id="MCF5630757.1"/>
    </source>
</evidence>
<dbReference type="EMBL" id="WKAE01000173">
    <property type="protein sequence ID" value="MCF5630757.1"/>
    <property type="molecule type" value="Genomic_DNA"/>
</dbReference>
<dbReference type="AlphaFoldDB" id="A0A9Q4FIH2"/>